<keyword evidence="2" id="KW-1185">Reference proteome</keyword>
<protein>
    <submittedName>
        <fullName evidence="1">Uncharacterized protein</fullName>
    </submittedName>
</protein>
<dbReference type="STRING" id="633194.SAMN05421759_104161"/>
<evidence type="ECO:0000313" key="2">
    <source>
        <dbReference type="Proteomes" id="UP000186684"/>
    </source>
</evidence>
<dbReference type="Proteomes" id="UP000186684">
    <property type="component" value="Unassembled WGS sequence"/>
</dbReference>
<organism evidence="1 2">
    <name type="scientific">Roseivivax lentus</name>
    <dbReference type="NCBI Taxonomy" id="633194"/>
    <lineage>
        <taxon>Bacteria</taxon>
        <taxon>Pseudomonadati</taxon>
        <taxon>Pseudomonadota</taxon>
        <taxon>Alphaproteobacteria</taxon>
        <taxon>Rhodobacterales</taxon>
        <taxon>Roseobacteraceae</taxon>
        <taxon>Roseivivax</taxon>
    </lineage>
</organism>
<dbReference type="OrthoDB" id="7859107at2"/>
<name>A0A1N7MBR1_9RHOB</name>
<dbReference type="EMBL" id="FTOQ01000004">
    <property type="protein sequence ID" value="SIS83411.1"/>
    <property type="molecule type" value="Genomic_DNA"/>
</dbReference>
<accession>A0A1N7MBR1</accession>
<dbReference type="RefSeq" id="WP_076447512.1">
    <property type="nucleotide sequence ID" value="NZ_FTOQ01000004.1"/>
</dbReference>
<reference evidence="2" key="1">
    <citation type="submission" date="2017-01" db="EMBL/GenBank/DDBJ databases">
        <authorList>
            <person name="Varghese N."/>
            <person name="Submissions S."/>
        </authorList>
    </citation>
    <scope>NUCLEOTIDE SEQUENCE [LARGE SCALE GENOMIC DNA]</scope>
    <source>
        <strain evidence="2">DSM 29430</strain>
    </source>
</reference>
<dbReference type="AlphaFoldDB" id="A0A1N7MBR1"/>
<proteinExistence type="predicted"/>
<sequence length="64" mass="6988">MLVPIGLIIAFIIVAYVARKGMRACRWRETRDGTGQSDWLCVQCGATVKGPSGKPPERCLRPTG</sequence>
<evidence type="ECO:0000313" key="1">
    <source>
        <dbReference type="EMBL" id="SIS83411.1"/>
    </source>
</evidence>
<gene>
    <name evidence="1" type="ORF">SAMN05421759_104161</name>
</gene>